<accession>A0A7Z0WGM1</accession>
<evidence type="ECO:0000256" key="1">
    <source>
        <dbReference type="SAM" id="Phobius"/>
    </source>
</evidence>
<keyword evidence="3" id="KW-1185">Reference proteome</keyword>
<reference evidence="2 3" key="1">
    <citation type="submission" date="2016-12" db="EMBL/GenBank/DDBJ databases">
        <title>The draft genome sequence of Actinophytocola xinjiangensis.</title>
        <authorList>
            <person name="Wang W."/>
            <person name="Yuan L."/>
        </authorList>
    </citation>
    <scope>NUCLEOTIDE SEQUENCE [LARGE SCALE GENOMIC DNA]</scope>
    <source>
        <strain evidence="2 3">CGMCC 4.4663</strain>
    </source>
</reference>
<gene>
    <name evidence="2" type="ORF">BLA60_29935</name>
</gene>
<dbReference type="AlphaFoldDB" id="A0A7Z0WGM1"/>
<keyword evidence="1" id="KW-0812">Transmembrane</keyword>
<keyword evidence="1" id="KW-1133">Transmembrane helix</keyword>
<comment type="caution">
    <text evidence="2">The sequence shown here is derived from an EMBL/GenBank/DDBJ whole genome shotgun (WGS) entry which is preliminary data.</text>
</comment>
<feature type="transmembrane region" description="Helical" evidence="1">
    <location>
        <begin position="74"/>
        <end position="93"/>
    </location>
</feature>
<evidence type="ECO:0000313" key="2">
    <source>
        <dbReference type="EMBL" id="OLF06779.1"/>
    </source>
</evidence>
<evidence type="ECO:0000313" key="3">
    <source>
        <dbReference type="Proteomes" id="UP000185696"/>
    </source>
</evidence>
<sequence length="96" mass="10370">MRFVTTVGIIPGLIAYAFVDDAVTAAILIWVSAAATLSGAFADQNEIMPRLRSSSWYYQDENGMDTELRPDAVSLFRGAWVVAAVLLGILGYVEVA</sequence>
<name>A0A7Z0WGM1_9PSEU</name>
<proteinExistence type="predicted"/>
<dbReference type="Proteomes" id="UP000185696">
    <property type="component" value="Unassembled WGS sequence"/>
</dbReference>
<keyword evidence="1" id="KW-0472">Membrane</keyword>
<dbReference type="RefSeq" id="WP_075136380.1">
    <property type="nucleotide sequence ID" value="NZ_MSIF01000019.1"/>
</dbReference>
<organism evidence="2 3">
    <name type="scientific">Actinophytocola xinjiangensis</name>
    <dbReference type="NCBI Taxonomy" id="485602"/>
    <lineage>
        <taxon>Bacteria</taxon>
        <taxon>Bacillati</taxon>
        <taxon>Actinomycetota</taxon>
        <taxon>Actinomycetes</taxon>
        <taxon>Pseudonocardiales</taxon>
        <taxon>Pseudonocardiaceae</taxon>
    </lineage>
</organism>
<dbReference type="EMBL" id="MSIF01000019">
    <property type="protein sequence ID" value="OLF06779.1"/>
    <property type="molecule type" value="Genomic_DNA"/>
</dbReference>
<protein>
    <submittedName>
        <fullName evidence="2">Uncharacterized protein</fullName>
    </submittedName>
</protein>